<gene>
    <name evidence="1" type="ORF">GCM10010094_44170</name>
</gene>
<dbReference type="Proteomes" id="UP000637788">
    <property type="component" value="Unassembled WGS sequence"/>
</dbReference>
<reference evidence="1" key="2">
    <citation type="submission" date="2020-09" db="EMBL/GenBank/DDBJ databases">
        <authorList>
            <person name="Sun Q."/>
            <person name="Ohkuma M."/>
        </authorList>
    </citation>
    <scope>NUCLEOTIDE SEQUENCE</scope>
    <source>
        <strain evidence="1">JCM 3035</strain>
    </source>
</reference>
<protein>
    <submittedName>
        <fullName evidence="1">Uncharacterized protein</fullName>
    </submittedName>
</protein>
<name>A0A917QYC1_9ACTN</name>
<accession>A0A917QYC1</accession>
<dbReference type="EMBL" id="BMPQ01000010">
    <property type="protein sequence ID" value="GGK78082.1"/>
    <property type="molecule type" value="Genomic_DNA"/>
</dbReference>
<organism evidence="1 2">
    <name type="scientific">Streptomyces flaveus</name>
    <dbReference type="NCBI Taxonomy" id="66370"/>
    <lineage>
        <taxon>Bacteria</taxon>
        <taxon>Bacillati</taxon>
        <taxon>Actinomycetota</taxon>
        <taxon>Actinomycetes</taxon>
        <taxon>Kitasatosporales</taxon>
        <taxon>Streptomycetaceae</taxon>
        <taxon>Streptomyces</taxon>
        <taxon>Streptomyces aurantiacus group</taxon>
    </lineage>
</organism>
<evidence type="ECO:0000313" key="2">
    <source>
        <dbReference type="Proteomes" id="UP000637788"/>
    </source>
</evidence>
<proteinExistence type="predicted"/>
<dbReference type="AlphaFoldDB" id="A0A917QYC1"/>
<keyword evidence="2" id="KW-1185">Reference proteome</keyword>
<sequence>MLTTSATTMKTAMMTVSQVRMRARRRYMALTGQACGGAYAQGAPGIWGGC</sequence>
<reference evidence="1" key="1">
    <citation type="journal article" date="2014" name="Int. J. Syst. Evol. Microbiol.">
        <title>Complete genome sequence of Corynebacterium casei LMG S-19264T (=DSM 44701T), isolated from a smear-ripened cheese.</title>
        <authorList>
            <consortium name="US DOE Joint Genome Institute (JGI-PGF)"/>
            <person name="Walter F."/>
            <person name="Albersmeier A."/>
            <person name="Kalinowski J."/>
            <person name="Ruckert C."/>
        </authorList>
    </citation>
    <scope>NUCLEOTIDE SEQUENCE</scope>
    <source>
        <strain evidence="1">JCM 3035</strain>
    </source>
</reference>
<comment type="caution">
    <text evidence="1">The sequence shown here is derived from an EMBL/GenBank/DDBJ whole genome shotgun (WGS) entry which is preliminary data.</text>
</comment>
<evidence type="ECO:0000313" key="1">
    <source>
        <dbReference type="EMBL" id="GGK78082.1"/>
    </source>
</evidence>